<evidence type="ECO:0000313" key="4">
    <source>
        <dbReference type="EMBL" id="WXB05353.1"/>
    </source>
</evidence>
<proteinExistence type="predicted"/>
<evidence type="ECO:0000259" key="3">
    <source>
        <dbReference type="SMART" id="SM00829"/>
    </source>
</evidence>
<sequence>MRAIVTDPTSTPRLALREAPVPTAAPNEALVKVNAISLNAGETRTALEATTRYVPGWDFAGVVEKAATDGSSPVAGTRVFGVVPQGSWAERVAVRAGLIAEIPPGITDAQAASIPVAGATALLCLERAGALLGRRVLITGAAGGVGRFACQLARLAGAHVFAVSRRAELSQQLSADGVSPATVFRTMADAKAAGSYDVIVDSVGGETLALALTALSIDGICVACGNSSGALTSFDVRDLYRRAAPPRLHVLWLGTALTANCTPILARLAALVAHGQLKTPIDAELPWTEVATAAERLVAQNVHGKIVLNVS</sequence>
<dbReference type="EMBL" id="CP089983">
    <property type="protein sequence ID" value="WXB05353.1"/>
    <property type="molecule type" value="Genomic_DNA"/>
</dbReference>
<dbReference type="Gene3D" id="3.90.180.10">
    <property type="entry name" value="Medium-chain alcohol dehydrogenases, catalytic domain"/>
    <property type="match status" value="1"/>
</dbReference>
<accession>A0ABZ2L5Y0</accession>
<keyword evidence="2" id="KW-0560">Oxidoreductase</keyword>
<dbReference type="Proteomes" id="UP001374803">
    <property type="component" value="Chromosome"/>
</dbReference>
<dbReference type="SUPFAM" id="SSF51735">
    <property type="entry name" value="NAD(P)-binding Rossmann-fold domains"/>
    <property type="match status" value="1"/>
</dbReference>
<dbReference type="SUPFAM" id="SSF50129">
    <property type="entry name" value="GroES-like"/>
    <property type="match status" value="1"/>
</dbReference>
<name>A0ABZ2L5Y0_9BACT</name>
<feature type="domain" description="Enoyl reductase (ER)" evidence="3">
    <location>
        <begin position="9"/>
        <end position="308"/>
    </location>
</feature>
<evidence type="ECO:0000256" key="1">
    <source>
        <dbReference type="ARBA" id="ARBA00022857"/>
    </source>
</evidence>
<organism evidence="4 5">
    <name type="scientific">Pendulispora rubella</name>
    <dbReference type="NCBI Taxonomy" id="2741070"/>
    <lineage>
        <taxon>Bacteria</taxon>
        <taxon>Pseudomonadati</taxon>
        <taxon>Myxococcota</taxon>
        <taxon>Myxococcia</taxon>
        <taxon>Myxococcales</taxon>
        <taxon>Sorangiineae</taxon>
        <taxon>Pendulisporaceae</taxon>
        <taxon>Pendulispora</taxon>
    </lineage>
</organism>
<protein>
    <submittedName>
        <fullName evidence="4">Zinc-binding dehydrogenase</fullName>
    </submittedName>
</protein>
<evidence type="ECO:0000313" key="5">
    <source>
        <dbReference type="Proteomes" id="UP001374803"/>
    </source>
</evidence>
<dbReference type="RefSeq" id="WP_394834997.1">
    <property type="nucleotide sequence ID" value="NZ_CP089929.1"/>
</dbReference>
<keyword evidence="1" id="KW-0521">NADP</keyword>
<gene>
    <name evidence="4" type="ORF">LVJ94_51710</name>
</gene>
<evidence type="ECO:0000256" key="2">
    <source>
        <dbReference type="ARBA" id="ARBA00023002"/>
    </source>
</evidence>
<dbReference type="InterPro" id="IPR013154">
    <property type="entry name" value="ADH-like_N"/>
</dbReference>
<dbReference type="SMART" id="SM00829">
    <property type="entry name" value="PKS_ER"/>
    <property type="match status" value="1"/>
</dbReference>
<keyword evidence="5" id="KW-1185">Reference proteome</keyword>
<dbReference type="Pfam" id="PF13602">
    <property type="entry name" value="ADH_zinc_N_2"/>
    <property type="match status" value="1"/>
</dbReference>
<dbReference type="Pfam" id="PF08240">
    <property type="entry name" value="ADH_N"/>
    <property type="match status" value="1"/>
</dbReference>
<reference evidence="4" key="1">
    <citation type="submission" date="2021-12" db="EMBL/GenBank/DDBJ databases">
        <title>Discovery of the Pendulisporaceae a myxobacterial family with distinct sporulation behavior and unique specialized metabolism.</title>
        <authorList>
            <person name="Garcia R."/>
            <person name="Popoff A."/>
            <person name="Bader C.D."/>
            <person name="Loehr J."/>
            <person name="Walesch S."/>
            <person name="Walt C."/>
            <person name="Boldt J."/>
            <person name="Bunk B."/>
            <person name="Haeckl F.J.F.P.J."/>
            <person name="Gunesch A.P."/>
            <person name="Birkelbach J."/>
            <person name="Nuebel U."/>
            <person name="Pietschmann T."/>
            <person name="Bach T."/>
            <person name="Mueller R."/>
        </authorList>
    </citation>
    <scope>NUCLEOTIDE SEQUENCE</scope>
    <source>
        <strain evidence="4">MSr11367</strain>
    </source>
</reference>
<dbReference type="PANTHER" id="PTHR48106">
    <property type="entry name" value="QUINONE OXIDOREDUCTASE PIG3-RELATED"/>
    <property type="match status" value="1"/>
</dbReference>
<dbReference type="Gene3D" id="3.40.50.720">
    <property type="entry name" value="NAD(P)-binding Rossmann-like Domain"/>
    <property type="match status" value="1"/>
</dbReference>
<dbReference type="InterPro" id="IPR011032">
    <property type="entry name" value="GroES-like_sf"/>
</dbReference>
<dbReference type="InterPro" id="IPR020843">
    <property type="entry name" value="ER"/>
</dbReference>
<dbReference type="PANTHER" id="PTHR48106:SF18">
    <property type="entry name" value="QUINONE OXIDOREDUCTASE PIG3"/>
    <property type="match status" value="1"/>
</dbReference>
<dbReference type="InterPro" id="IPR036291">
    <property type="entry name" value="NAD(P)-bd_dom_sf"/>
</dbReference>